<keyword evidence="6" id="KW-1185">Reference proteome</keyword>
<dbReference type="PANTHER" id="PTHR31306">
    <property type="entry name" value="ALPHA-1,6-MANNOSYLTRANSFERASE MNN11-RELATED"/>
    <property type="match status" value="1"/>
</dbReference>
<dbReference type="AlphaFoldDB" id="A0A0U5CE51"/>
<dbReference type="GO" id="GO:0000139">
    <property type="term" value="C:Golgi membrane"/>
    <property type="evidence" value="ECO:0007669"/>
    <property type="project" value="TreeGrafter"/>
</dbReference>
<organism evidence="5 6">
    <name type="scientific">Aspergillus calidoustus</name>
    <dbReference type="NCBI Taxonomy" id="454130"/>
    <lineage>
        <taxon>Eukaryota</taxon>
        <taxon>Fungi</taxon>
        <taxon>Dikarya</taxon>
        <taxon>Ascomycota</taxon>
        <taxon>Pezizomycotina</taxon>
        <taxon>Eurotiomycetes</taxon>
        <taxon>Eurotiomycetidae</taxon>
        <taxon>Eurotiales</taxon>
        <taxon>Aspergillaceae</taxon>
        <taxon>Aspergillus</taxon>
        <taxon>Aspergillus subgen. Nidulantes</taxon>
    </lineage>
</organism>
<sequence length="337" mass="38274">MYGVYYCIVLYIYIPAMNRGTILHRAVKLKPVLQAAVALVLVFSLLSLFANYTNVTASVNLSKPRPTVGKVMMIYGNNTVYERAVETHRAHCLKQGYPLFLLQRQVVDGVWNKLAYLIYLIVQELEKPPEERLEWLFWADSDTILTNPNMRLETFLPPPHLTDVHLVLTTDWNGMNAGVFPIRVHPWSISFLSAAVGYPIMNPDATLIWAEQSAMVKVLEERKELAQSVVYVPLRWFNAYMASPDGENLNPDASEDLQFHPGDLLVHFPGTGSANLNKTMTPYFNIAESHRPSWELPMEETVYPAETAEFWRLYSVEHGIAYPNTTSIQEGMPGSRP</sequence>
<protein>
    <recommendedName>
        <fullName evidence="7">Galactosyl transferase GMA12/MNN10 family protein</fullName>
    </recommendedName>
</protein>
<evidence type="ECO:0000313" key="5">
    <source>
        <dbReference type="EMBL" id="CEL08089.1"/>
    </source>
</evidence>
<accession>A0A0U5CE51</accession>
<evidence type="ECO:0000256" key="3">
    <source>
        <dbReference type="ARBA" id="ARBA00022679"/>
    </source>
</evidence>
<reference evidence="6" key="1">
    <citation type="journal article" date="2016" name="Genome Announc.">
        <title>Draft genome sequences of fungus Aspergillus calidoustus.</title>
        <authorList>
            <person name="Horn F."/>
            <person name="Linde J."/>
            <person name="Mattern D.J."/>
            <person name="Walther G."/>
            <person name="Guthke R."/>
            <person name="Scherlach K."/>
            <person name="Martin K."/>
            <person name="Brakhage A.A."/>
            <person name="Petzke L."/>
            <person name="Valiante V."/>
        </authorList>
    </citation>
    <scope>NUCLEOTIDE SEQUENCE [LARGE SCALE GENOMIC DNA]</scope>
    <source>
        <strain evidence="6">SF006504</strain>
    </source>
</reference>
<dbReference type="OMA" id="NSWWERA"/>
<dbReference type="PANTHER" id="PTHR31306:SF8">
    <property type="entry name" value="GLYCOSYLTRANSFERASE FAMILY 34 PROTEIN"/>
    <property type="match status" value="1"/>
</dbReference>
<dbReference type="InterPro" id="IPR029044">
    <property type="entry name" value="Nucleotide-diphossugar_trans"/>
</dbReference>
<dbReference type="STRING" id="454130.A0A0U5CE51"/>
<evidence type="ECO:0000256" key="4">
    <source>
        <dbReference type="SAM" id="Phobius"/>
    </source>
</evidence>
<dbReference type="GO" id="GO:0006487">
    <property type="term" value="P:protein N-linked glycosylation"/>
    <property type="evidence" value="ECO:0007669"/>
    <property type="project" value="TreeGrafter"/>
</dbReference>
<keyword evidence="4" id="KW-0812">Transmembrane</keyword>
<dbReference type="OrthoDB" id="407658at2759"/>
<dbReference type="GO" id="GO:0016757">
    <property type="term" value="F:glycosyltransferase activity"/>
    <property type="evidence" value="ECO:0007669"/>
    <property type="project" value="UniProtKB-KW"/>
</dbReference>
<dbReference type="InterPro" id="IPR008630">
    <property type="entry name" value="Glyco_trans_34"/>
</dbReference>
<evidence type="ECO:0000256" key="1">
    <source>
        <dbReference type="ARBA" id="ARBA00005664"/>
    </source>
</evidence>
<name>A0A0U5CE51_ASPCI</name>
<keyword evidence="4" id="KW-0472">Membrane</keyword>
<dbReference type="Gene3D" id="3.90.550.10">
    <property type="entry name" value="Spore Coat Polysaccharide Biosynthesis Protein SpsA, Chain A"/>
    <property type="match status" value="1"/>
</dbReference>
<keyword evidence="2" id="KW-0328">Glycosyltransferase</keyword>
<gene>
    <name evidence="5" type="ORF">ASPCAL11242</name>
</gene>
<feature type="transmembrane region" description="Helical" evidence="4">
    <location>
        <begin position="32"/>
        <end position="52"/>
    </location>
</feature>
<evidence type="ECO:0008006" key="7">
    <source>
        <dbReference type="Google" id="ProtNLM"/>
    </source>
</evidence>
<evidence type="ECO:0000313" key="6">
    <source>
        <dbReference type="Proteomes" id="UP000054771"/>
    </source>
</evidence>
<proteinExistence type="inferred from homology"/>
<comment type="similarity">
    <text evidence="1">Belongs to the glycosyltransferase 34 family.</text>
</comment>
<keyword evidence="3" id="KW-0808">Transferase</keyword>
<dbReference type="Pfam" id="PF05637">
    <property type="entry name" value="Glyco_transf_34"/>
    <property type="match status" value="2"/>
</dbReference>
<keyword evidence="4" id="KW-1133">Transmembrane helix</keyword>
<dbReference type="EMBL" id="CDMC01000010">
    <property type="protein sequence ID" value="CEL08089.1"/>
    <property type="molecule type" value="Genomic_DNA"/>
</dbReference>
<evidence type="ECO:0000256" key="2">
    <source>
        <dbReference type="ARBA" id="ARBA00022676"/>
    </source>
</evidence>
<dbReference type="Proteomes" id="UP000054771">
    <property type="component" value="Unassembled WGS sequence"/>
</dbReference>